<evidence type="ECO:0000313" key="2">
    <source>
        <dbReference type="EMBL" id="CDJ30387.1"/>
    </source>
</evidence>
<gene>
    <name evidence="2" type="ORF">EMH_0006260</name>
</gene>
<dbReference type="VEuPathDB" id="ToxoDB:EMH_0006260"/>
<dbReference type="AlphaFoldDB" id="U6K268"/>
<protein>
    <submittedName>
        <fullName evidence="2">Uncharacterized protein</fullName>
    </submittedName>
</protein>
<sequence>MLLRWGFVLYALLGCLLFNLVYSSAVEEAVAEPQVALDESKVFVQPSQDVVLLSPHYGLEVPGTKGVMRVILGLCLMLGKGSRICREES</sequence>
<reference evidence="2" key="2">
    <citation type="submission" date="2013-10" db="EMBL/GenBank/DDBJ databases">
        <authorList>
            <person name="Aslett M."/>
        </authorList>
    </citation>
    <scope>NUCLEOTIDE SEQUENCE [LARGE SCALE GENOMIC DNA]</scope>
    <source>
        <strain evidence="2">Houghton</strain>
    </source>
</reference>
<dbReference type="RefSeq" id="XP_013352954.1">
    <property type="nucleotide sequence ID" value="XM_013497500.1"/>
</dbReference>
<reference evidence="2" key="1">
    <citation type="submission" date="2013-10" db="EMBL/GenBank/DDBJ databases">
        <title>Genomic analysis of the causative agents of coccidiosis in chickens.</title>
        <authorList>
            <person name="Reid A.J."/>
            <person name="Blake D."/>
            <person name="Billington K."/>
            <person name="Browne H."/>
            <person name="Dunn M."/>
            <person name="Hung S."/>
            <person name="Kawahara F."/>
            <person name="Miranda-Saavedra D."/>
            <person name="Mourier T."/>
            <person name="Nagra H."/>
            <person name="Otto T.D."/>
            <person name="Rawlings N."/>
            <person name="Sanchez A."/>
            <person name="Sanders M."/>
            <person name="Subramaniam C."/>
            <person name="Tay Y."/>
            <person name="Dear P."/>
            <person name="Doerig C."/>
            <person name="Gruber A."/>
            <person name="Parkinson J."/>
            <person name="Shirley M."/>
            <person name="Wan K.L."/>
            <person name="Berriman M."/>
            <person name="Tomley F."/>
            <person name="Pain A."/>
        </authorList>
    </citation>
    <scope>NUCLEOTIDE SEQUENCE [LARGE SCALE GENOMIC DNA]</scope>
    <source>
        <strain evidence="2">Houghton</strain>
    </source>
</reference>
<keyword evidence="3" id="KW-1185">Reference proteome</keyword>
<dbReference type="Proteomes" id="UP000030744">
    <property type="component" value="Unassembled WGS sequence"/>
</dbReference>
<keyword evidence="1" id="KW-0732">Signal</keyword>
<dbReference type="EMBL" id="HG682490">
    <property type="protein sequence ID" value="CDJ30387.1"/>
    <property type="molecule type" value="Genomic_DNA"/>
</dbReference>
<dbReference type="GeneID" id="25375642"/>
<organism evidence="2 3">
    <name type="scientific">Eimeria mitis</name>
    <dbReference type="NCBI Taxonomy" id="44415"/>
    <lineage>
        <taxon>Eukaryota</taxon>
        <taxon>Sar</taxon>
        <taxon>Alveolata</taxon>
        <taxon>Apicomplexa</taxon>
        <taxon>Conoidasida</taxon>
        <taxon>Coccidia</taxon>
        <taxon>Eucoccidiorida</taxon>
        <taxon>Eimeriorina</taxon>
        <taxon>Eimeriidae</taxon>
        <taxon>Eimeria</taxon>
    </lineage>
</organism>
<dbReference type="PROSITE" id="PS51257">
    <property type="entry name" value="PROKAR_LIPOPROTEIN"/>
    <property type="match status" value="1"/>
</dbReference>
<evidence type="ECO:0000313" key="3">
    <source>
        <dbReference type="Proteomes" id="UP000030744"/>
    </source>
</evidence>
<feature type="signal peptide" evidence="1">
    <location>
        <begin position="1"/>
        <end position="23"/>
    </location>
</feature>
<evidence type="ECO:0000256" key="1">
    <source>
        <dbReference type="SAM" id="SignalP"/>
    </source>
</evidence>
<accession>U6K268</accession>
<name>U6K268_9EIME</name>
<feature type="chain" id="PRO_5004671108" evidence="1">
    <location>
        <begin position="24"/>
        <end position="89"/>
    </location>
</feature>
<proteinExistence type="predicted"/>